<name>A0A9N7CUW3_9PROT</name>
<sequence>MLINRMEKSLVAGKHMPDMVFADEWDAYYFYPSDYLTEDETAEIIWSLMDLNGESLFCIVDMITLPEDETDSVSYININETKDKYKDYRSVWNQKRKDGLAWLHNVDAYALSSTSGKWFIYSERDNEIAIIALKGMETIKCFAEHKYLVHAILPDDLNRKEILVSPLDRLDPAWCENFRRFYSHPD</sequence>
<protein>
    <submittedName>
        <fullName evidence="1">Uncharacterized protein</fullName>
    </submittedName>
</protein>
<dbReference type="EMBL" id="CP019875">
    <property type="protein sequence ID" value="AQU87370.1"/>
    <property type="molecule type" value="Genomic_DNA"/>
</dbReference>
<dbReference type="KEGG" id="kna:B0W47_07680"/>
<accession>A0A9N7CUW3</accession>
<dbReference type="AlphaFoldDB" id="A0A9N7CUW3"/>
<proteinExistence type="predicted"/>
<reference evidence="2" key="1">
    <citation type="submission" date="2017-02" db="EMBL/GenBank/DDBJ databases">
        <title>zhang.</title>
        <authorList>
            <person name="Zhang H."/>
        </authorList>
    </citation>
    <scope>NUCLEOTIDE SEQUENCE [LARGE SCALE GENOMIC DNA]</scope>
    <source>
        <strain evidence="2">RZS01</strain>
    </source>
</reference>
<organism evidence="1 2">
    <name type="scientific">Komagataeibacter nataicola</name>
    <dbReference type="NCBI Taxonomy" id="265960"/>
    <lineage>
        <taxon>Bacteria</taxon>
        <taxon>Pseudomonadati</taxon>
        <taxon>Pseudomonadota</taxon>
        <taxon>Alphaproteobacteria</taxon>
        <taxon>Acetobacterales</taxon>
        <taxon>Acetobacteraceae</taxon>
        <taxon>Komagataeibacter</taxon>
    </lineage>
</organism>
<dbReference type="Proteomes" id="UP000189683">
    <property type="component" value="Chromosome"/>
</dbReference>
<evidence type="ECO:0000313" key="2">
    <source>
        <dbReference type="Proteomes" id="UP000189683"/>
    </source>
</evidence>
<gene>
    <name evidence="1" type="ORF">B0W47_07680</name>
</gene>
<evidence type="ECO:0000313" key="1">
    <source>
        <dbReference type="EMBL" id="AQU87370.1"/>
    </source>
</evidence>